<proteinExistence type="predicted"/>
<dbReference type="PATRIC" id="fig|1423792.3.peg.1895"/>
<dbReference type="STRING" id="1423792.FD09_GL001868"/>
<protein>
    <submittedName>
        <fullName evidence="2">Uncharacterized protein</fullName>
    </submittedName>
</protein>
<reference evidence="2 3" key="1">
    <citation type="journal article" date="2015" name="Genome Announc.">
        <title>Expanding the biotechnology potential of lactobacilli through comparative genomics of 213 strains and associated genera.</title>
        <authorList>
            <person name="Sun Z."/>
            <person name="Harris H.M."/>
            <person name="McCann A."/>
            <person name="Guo C."/>
            <person name="Argimon S."/>
            <person name="Zhang W."/>
            <person name="Yang X."/>
            <person name="Jeffery I.B."/>
            <person name="Cooney J.C."/>
            <person name="Kagawa T.F."/>
            <person name="Liu W."/>
            <person name="Song Y."/>
            <person name="Salvetti E."/>
            <person name="Wrobel A."/>
            <person name="Rasinkangas P."/>
            <person name="Parkhill J."/>
            <person name="Rea M.C."/>
            <person name="O'Sullivan O."/>
            <person name="Ritari J."/>
            <person name="Douillard F.P."/>
            <person name="Paul Ross R."/>
            <person name="Yang R."/>
            <person name="Briner A.E."/>
            <person name="Felis G.E."/>
            <person name="de Vos W.M."/>
            <person name="Barrangou R."/>
            <person name="Klaenhammer T.R."/>
            <person name="Caufield P.W."/>
            <person name="Cui Y."/>
            <person name="Zhang H."/>
            <person name="O'Toole P.W."/>
        </authorList>
    </citation>
    <scope>NUCLEOTIDE SEQUENCE [LARGE SCALE GENOMIC DNA]</scope>
    <source>
        <strain evidence="2 3">DSM 12744</strain>
    </source>
</reference>
<comment type="caution">
    <text evidence="2">The sequence shown here is derived from an EMBL/GenBank/DDBJ whole genome shotgun (WGS) entry which is preliminary data.</text>
</comment>
<sequence length="207" mass="23022">MTVNEQAPIQQLIQASRRIQLALRITAGTWLAALVIAIIQQIMISTKQGGQLPLIFVIFIEACLVITTGGTLIMFARRQKIVQRVWHILPEDQLRSVAKVADPITGVTDLGTHYLVTAPLASITIAKDSTQIEIDPAATQSTYRQQSSYFNAHHLERWLQPVGVDAKTFLAALPDDRYEALVDADHQTDILHLTTADYDRLQKAAEK</sequence>
<keyword evidence="1" id="KW-0472">Membrane</keyword>
<evidence type="ECO:0000256" key="1">
    <source>
        <dbReference type="SAM" id="Phobius"/>
    </source>
</evidence>
<dbReference type="RefSeq" id="WP_057818756.1">
    <property type="nucleotide sequence ID" value="NZ_AZEC01000003.1"/>
</dbReference>
<accession>A0A0R1N0M5</accession>
<keyword evidence="3" id="KW-1185">Reference proteome</keyword>
<keyword evidence="1" id="KW-1133">Transmembrane helix</keyword>
<feature type="transmembrane region" description="Helical" evidence="1">
    <location>
        <begin position="54"/>
        <end position="76"/>
    </location>
</feature>
<dbReference type="Proteomes" id="UP000051330">
    <property type="component" value="Unassembled WGS sequence"/>
</dbReference>
<gene>
    <name evidence="2" type="ORF">FD09_GL001868</name>
</gene>
<keyword evidence="1" id="KW-0812">Transmembrane</keyword>
<dbReference type="AlphaFoldDB" id="A0A0R1N0M5"/>
<evidence type="ECO:0000313" key="3">
    <source>
        <dbReference type="Proteomes" id="UP000051330"/>
    </source>
</evidence>
<name>A0A0R1N0M5_9LACO</name>
<dbReference type="EMBL" id="AZEC01000003">
    <property type="protein sequence ID" value="KRL13837.1"/>
    <property type="molecule type" value="Genomic_DNA"/>
</dbReference>
<dbReference type="OrthoDB" id="9860884at2"/>
<organism evidence="2 3">
    <name type="scientific">Schleiferilactobacillus perolens DSM 12744</name>
    <dbReference type="NCBI Taxonomy" id="1423792"/>
    <lineage>
        <taxon>Bacteria</taxon>
        <taxon>Bacillati</taxon>
        <taxon>Bacillota</taxon>
        <taxon>Bacilli</taxon>
        <taxon>Lactobacillales</taxon>
        <taxon>Lactobacillaceae</taxon>
        <taxon>Schleiferilactobacillus</taxon>
    </lineage>
</organism>
<feature type="transmembrane region" description="Helical" evidence="1">
    <location>
        <begin position="21"/>
        <end position="42"/>
    </location>
</feature>
<evidence type="ECO:0000313" key="2">
    <source>
        <dbReference type="EMBL" id="KRL13837.1"/>
    </source>
</evidence>